<evidence type="ECO:0000256" key="11">
    <source>
        <dbReference type="SAM" id="MobiDB-lite"/>
    </source>
</evidence>
<keyword evidence="8 9" id="KW-0968">Cytoplasmic vesicle</keyword>
<organism evidence="13 14">
    <name type="scientific">Tritrichomonas musculus</name>
    <dbReference type="NCBI Taxonomy" id="1915356"/>
    <lineage>
        <taxon>Eukaryota</taxon>
        <taxon>Metamonada</taxon>
        <taxon>Parabasalia</taxon>
        <taxon>Tritrichomonadida</taxon>
        <taxon>Tritrichomonadidae</taxon>
        <taxon>Tritrichomonas</taxon>
    </lineage>
</organism>
<feature type="region of interest" description="Disordered" evidence="11">
    <location>
        <begin position="205"/>
        <end position="279"/>
    </location>
</feature>
<comment type="subunit">
    <text evidence="9">Oligomeric complex that consists of at least the alpha, beta, beta', gamma, delta, epsilon and zeta subunits.</text>
</comment>
<evidence type="ECO:0000256" key="2">
    <source>
        <dbReference type="ARBA" id="ARBA00022448"/>
    </source>
</evidence>
<comment type="caution">
    <text evidence="13">The sequence shown here is derived from an EMBL/GenBank/DDBJ whole genome shotgun (WGS) entry which is preliminary data.</text>
</comment>
<keyword evidence="4 9" id="KW-0931">ER-Golgi transport</keyword>
<evidence type="ECO:0000256" key="3">
    <source>
        <dbReference type="ARBA" id="ARBA00022490"/>
    </source>
</evidence>
<name>A0ABR2L1Y3_9EUKA</name>
<dbReference type="Gene3D" id="2.60.40.1170">
    <property type="entry name" value="Mu homology domain, subdomain B"/>
    <property type="match status" value="2"/>
</dbReference>
<feature type="region of interest" description="Disordered" evidence="11">
    <location>
        <begin position="143"/>
        <end position="189"/>
    </location>
</feature>
<keyword evidence="7 9" id="KW-0472">Membrane</keyword>
<dbReference type="Proteomes" id="UP001470230">
    <property type="component" value="Unassembled WGS sequence"/>
</dbReference>
<feature type="compositionally biased region" description="Basic and acidic residues" evidence="11">
    <location>
        <begin position="146"/>
        <end position="156"/>
    </location>
</feature>
<keyword evidence="6 9" id="KW-0333">Golgi apparatus</keyword>
<dbReference type="Gene3D" id="3.30.450.60">
    <property type="match status" value="1"/>
</dbReference>
<keyword evidence="3 9" id="KW-0963">Cytoplasm</keyword>
<gene>
    <name evidence="13" type="ORF">M9Y10_015015</name>
</gene>
<dbReference type="InterPro" id="IPR011012">
    <property type="entry name" value="Longin-like_dom_sf"/>
</dbReference>
<evidence type="ECO:0000256" key="4">
    <source>
        <dbReference type="ARBA" id="ARBA00022892"/>
    </source>
</evidence>
<evidence type="ECO:0000256" key="1">
    <source>
        <dbReference type="ARBA" id="ARBA00010516"/>
    </source>
</evidence>
<dbReference type="InterPro" id="IPR028565">
    <property type="entry name" value="MHD"/>
</dbReference>
<dbReference type="PANTHER" id="PTHR10121:SF0">
    <property type="entry name" value="COATOMER SUBUNIT DELTA"/>
    <property type="match status" value="1"/>
</dbReference>
<evidence type="ECO:0000256" key="9">
    <source>
        <dbReference type="RuleBase" id="RU364018"/>
    </source>
</evidence>
<evidence type="ECO:0000256" key="10">
    <source>
        <dbReference type="RuleBase" id="RU366052"/>
    </source>
</evidence>
<evidence type="ECO:0000256" key="8">
    <source>
        <dbReference type="ARBA" id="ARBA00023329"/>
    </source>
</evidence>
<evidence type="ECO:0000313" key="14">
    <source>
        <dbReference type="Proteomes" id="UP001470230"/>
    </source>
</evidence>
<keyword evidence="2 9" id="KW-0813">Transport</keyword>
<dbReference type="InterPro" id="IPR036168">
    <property type="entry name" value="AP2_Mu_C_sf"/>
</dbReference>
<evidence type="ECO:0000256" key="6">
    <source>
        <dbReference type="ARBA" id="ARBA00023034"/>
    </source>
</evidence>
<protein>
    <recommendedName>
        <fullName evidence="9">Coatomer subunit delta</fullName>
    </recommendedName>
</protein>
<feature type="compositionally biased region" description="Basic and acidic residues" evidence="11">
    <location>
        <begin position="231"/>
        <end position="252"/>
    </location>
</feature>
<accession>A0ABR2L1Y3</accession>
<dbReference type="Pfam" id="PF00928">
    <property type="entry name" value="Adap_comp_sub"/>
    <property type="match status" value="1"/>
</dbReference>
<comment type="subcellular location">
    <subcellularLocation>
        <location evidence="9 10">Cytoplasm</location>
    </subcellularLocation>
    <subcellularLocation>
        <location evidence="9 10">Cytoplasmic vesicle</location>
        <location evidence="9 10">COPI-coated vesicle membrane</location>
        <topology evidence="9 10">Peripheral membrane protein</topology>
        <orientation evidence="9 10">Cytoplasmic side</orientation>
    </subcellularLocation>
    <subcellularLocation>
        <location evidence="9 10">Golgi apparatus membrane</location>
        <topology evidence="9 10">Peripheral membrane protein</topology>
        <orientation evidence="9 10">Cytoplasmic side</orientation>
    </subcellularLocation>
</comment>
<feature type="compositionally biased region" description="Polar residues" evidence="11">
    <location>
        <begin position="176"/>
        <end position="189"/>
    </location>
</feature>
<proteinExistence type="inferred from homology"/>
<feature type="compositionally biased region" description="Polar residues" evidence="11">
    <location>
        <begin position="254"/>
        <end position="264"/>
    </location>
</feature>
<evidence type="ECO:0000256" key="5">
    <source>
        <dbReference type="ARBA" id="ARBA00022927"/>
    </source>
</evidence>
<feature type="domain" description="MHD" evidence="12">
    <location>
        <begin position="276"/>
        <end position="515"/>
    </location>
</feature>
<evidence type="ECO:0000313" key="13">
    <source>
        <dbReference type="EMBL" id="KAK8897081.1"/>
    </source>
</evidence>
<dbReference type="PANTHER" id="PTHR10121">
    <property type="entry name" value="COATOMER SUBUNIT DELTA"/>
    <property type="match status" value="1"/>
</dbReference>
<dbReference type="SUPFAM" id="SSF64356">
    <property type="entry name" value="SNARE-like"/>
    <property type="match status" value="1"/>
</dbReference>
<keyword evidence="14" id="KW-1185">Reference proteome</keyword>
<dbReference type="CDD" id="cd14830">
    <property type="entry name" value="Delta_COP_N"/>
    <property type="match status" value="1"/>
</dbReference>
<dbReference type="InterPro" id="IPR027059">
    <property type="entry name" value="Coatomer_dsu"/>
</dbReference>
<comment type="similarity">
    <text evidence="1 9">Belongs to the adaptor complexes medium subunit family. Delta-COP subfamily.</text>
</comment>
<reference evidence="13 14" key="1">
    <citation type="submission" date="2024-04" db="EMBL/GenBank/DDBJ databases">
        <title>Tritrichomonas musculus Genome.</title>
        <authorList>
            <person name="Alves-Ferreira E."/>
            <person name="Grigg M."/>
            <person name="Lorenzi H."/>
            <person name="Galac M."/>
        </authorList>
    </citation>
    <scope>NUCLEOTIDE SEQUENCE [LARGE SCALE GENOMIC DNA]</scope>
    <source>
        <strain evidence="13 14">EAF2021</strain>
    </source>
</reference>
<keyword evidence="5 9" id="KW-0653">Protein transport</keyword>
<evidence type="ECO:0000256" key="7">
    <source>
        <dbReference type="ARBA" id="ARBA00023136"/>
    </source>
</evidence>
<dbReference type="SUPFAM" id="SSF49447">
    <property type="entry name" value="Second domain of Mu2 adaptin subunit (ap50) of ap2 adaptor"/>
    <property type="match status" value="1"/>
</dbReference>
<dbReference type="CDD" id="cd09254">
    <property type="entry name" value="AP_delta-COPI_MHD"/>
    <property type="match status" value="1"/>
</dbReference>
<comment type="function">
    <text evidence="9">The coatomer is a cytosolic protein complex that binds to dilysine motifs and reversibly associates with Golgi non-clathrin-coated vesicles, which further mediate biosynthetic protein transport from the ER, via the Golgi up to the trans Golgi network. Coatomer complex is required for budding from Golgi membranes, and is essential for the retrograde Golgi-to-ER transport of dilysine-tagged proteins.</text>
</comment>
<sequence length="519" mass="58560">MILSVSIITQSGNPIVARQFNHFSRSQLEGHLGAFPKLISNSSQSYIETESIRYVFQAIGKLYFVLITTKNSNIIEDLDVLSLLIDLTCTTLEVSDSEITEDLVYQSQFELIFAYDECIFDGYYQDVSVSDVTTFLAMESQEEDEFNRNRKAKEEAAAQQMRQRMKELENQRKAQNKANSFRGSSYQQVSSASIPATITPIQVIDSAVEKPRPSRRPASNIKGMSLGRKTTARDKAEQMIKEEGLTLEDRRSRTSNPTQSSISNQDDDYESPQPPPNGVRVKLTEVMKASVTRQGAVKELAVEGRLTAESGEKGQFGIKLALSGNSDKFKTRPLNQKDRKLFQQKKQLVFDNKGSEGTLLGWRYTSVDPEDVPLNFSCWVTDGKDDQSRQISTFCCEVSLNKDNLTFQQIVLSIYVPHVNEAKISNCDGEKELSIRDSLIRWIITDIDQDNSAEIEFNVPKCDEDEFFPINIEFQADSLYYDADVEAVAKIDSDGNCDFNNPVKYEVVKSFSSAEFQLT</sequence>
<dbReference type="PROSITE" id="PS51072">
    <property type="entry name" value="MHD"/>
    <property type="match status" value="1"/>
</dbReference>
<dbReference type="EMBL" id="JAPFFF010000002">
    <property type="protein sequence ID" value="KAK8897081.1"/>
    <property type="molecule type" value="Genomic_DNA"/>
</dbReference>
<evidence type="ECO:0000259" key="12">
    <source>
        <dbReference type="PROSITE" id="PS51072"/>
    </source>
</evidence>